<name>A0A221K5Z6_9RHOB</name>
<sequence length="182" mass="20311">MPQKSKVAKTRISPTSKARFEAVAAGHGLSPSEFLRQLIETVSEDAEVSETRPTKAKREGKLTVRVGKDVRAKIEREAKSQGVPPSTWAARILTARTQAAPQPVKGERKAIRWGFRQLRGATTNLNQIATAMNRDVFTGGRYAPKRQELHELRNTVDGLRELLRLYAAGRLKFQLGEELSHE</sequence>
<keyword evidence="1" id="KW-0614">Plasmid</keyword>
<evidence type="ECO:0008006" key="3">
    <source>
        <dbReference type="Google" id="ProtNLM"/>
    </source>
</evidence>
<dbReference type="AlphaFoldDB" id="A0A221K5Z6"/>
<proteinExistence type="predicted"/>
<geneLocation type="plasmid" evidence="1 2">
    <name>pSMR1-1</name>
</geneLocation>
<gene>
    <name evidence="1" type="ORF">SULPSESMR1_04734</name>
</gene>
<dbReference type="RefSeq" id="WP_250161482.1">
    <property type="nucleotide sequence ID" value="NZ_CP022416.1"/>
</dbReference>
<evidence type="ECO:0000313" key="2">
    <source>
        <dbReference type="Proteomes" id="UP000199754"/>
    </source>
</evidence>
<accession>A0A221K5Z6</accession>
<dbReference type="KEGG" id="spse:SULPSESMR1_04734"/>
<organism evidence="1 2">
    <name type="scientific">Pseudosulfitobacter pseudonitzschiae</name>
    <dbReference type="NCBI Taxonomy" id="1402135"/>
    <lineage>
        <taxon>Bacteria</taxon>
        <taxon>Pseudomonadati</taxon>
        <taxon>Pseudomonadota</taxon>
        <taxon>Alphaproteobacteria</taxon>
        <taxon>Rhodobacterales</taxon>
        <taxon>Roseobacteraceae</taxon>
        <taxon>Pseudosulfitobacter</taxon>
    </lineage>
</organism>
<reference evidence="1 2" key="1">
    <citation type="submission" date="2017-07" db="EMBL/GenBank/DDBJ databases">
        <title>Genome Sequence of Sulfitobacter pseudonitzschiae Strain SMR1 Isolated from a culture of the Diatom Skeletonema marinoi.</title>
        <authorList>
            <person name="Topel M."/>
            <person name="Pinder M.I.M."/>
            <person name="Johansson O.N."/>
            <person name="Kourtchenko O."/>
            <person name="Godhe A."/>
            <person name="Clarke A.K."/>
        </authorList>
    </citation>
    <scope>NUCLEOTIDE SEQUENCE [LARGE SCALE GENOMIC DNA]</scope>
    <source>
        <strain evidence="1 2">SMR1</strain>
        <plasmid evidence="1 2">pSMR1-1</plasmid>
    </source>
</reference>
<evidence type="ECO:0000313" key="1">
    <source>
        <dbReference type="EMBL" id="ASM74432.1"/>
    </source>
</evidence>
<dbReference type="EMBL" id="CP022416">
    <property type="protein sequence ID" value="ASM74432.1"/>
    <property type="molecule type" value="Genomic_DNA"/>
</dbReference>
<protein>
    <recommendedName>
        <fullName evidence="3">Bacterial mobilisation domain-containing protein</fullName>
    </recommendedName>
</protein>
<dbReference type="Proteomes" id="UP000199754">
    <property type="component" value="Plasmid pSMR1-1"/>
</dbReference>
<keyword evidence="2" id="KW-1185">Reference proteome</keyword>